<protein>
    <submittedName>
        <fullName evidence="3">Uncharacterized protein</fullName>
    </submittedName>
</protein>
<feature type="compositionally biased region" description="Basic and acidic residues" evidence="1">
    <location>
        <begin position="295"/>
        <end position="312"/>
    </location>
</feature>
<evidence type="ECO:0000313" key="3">
    <source>
        <dbReference type="EMBL" id="KAK6741369.1"/>
    </source>
</evidence>
<accession>A0ABR1CSR8</accession>
<proteinExistence type="predicted"/>
<organism evidence="3 4">
    <name type="scientific">Necator americanus</name>
    <name type="common">Human hookworm</name>
    <dbReference type="NCBI Taxonomy" id="51031"/>
    <lineage>
        <taxon>Eukaryota</taxon>
        <taxon>Metazoa</taxon>
        <taxon>Ecdysozoa</taxon>
        <taxon>Nematoda</taxon>
        <taxon>Chromadorea</taxon>
        <taxon>Rhabditida</taxon>
        <taxon>Rhabditina</taxon>
        <taxon>Rhabditomorpha</taxon>
        <taxon>Strongyloidea</taxon>
        <taxon>Ancylostomatidae</taxon>
        <taxon>Bunostominae</taxon>
        <taxon>Necator</taxon>
    </lineage>
</organism>
<feature type="compositionally biased region" description="Basic and acidic residues" evidence="1">
    <location>
        <begin position="272"/>
        <end position="287"/>
    </location>
</feature>
<feature type="chain" id="PRO_5045593972" evidence="2">
    <location>
        <begin position="16"/>
        <end position="312"/>
    </location>
</feature>
<feature type="compositionally biased region" description="Acidic residues" evidence="1">
    <location>
        <begin position="259"/>
        <end position="271"/>
    </location>
</feature>
<sequence>MRLALIGLLLPLVLTADAPPILKQLQPEDHDLLIEGKHLPVRRIQARGVVQDEVADFPTQPGKTPSDDYSDFSNAPLKNGGANHQLKQVKYQPIPKKYEIPSPEPEADTSPGRSSVANQQPTRQTQLIVYQQPVHFKCTQPRKGYYYFHYPYNKLPRQYALNPRYGYIYPPQYQNTVYTYHHPLPYQDPYNIYRSDPVFNPYATAGAGCGGSSPCGGYAGGCGGSSGGCGGGCNGGSGSGGCGSGGGGCGGGDGCDYNDHEEDGEGSEESEEGGRSGEARINKKDPLEDLDLEDLEKLGKGESSEKSDSSRR</sequence>
<name>A0ABR1CSR8_NECAM</name>
<keyword evidence="4" id="KW-1185">Reference proteome</keyword>
<feature type="signal peptide" evidence="2">
    <location>
        <begin position="1"/>
        <end position="15"/>
    </location>
</feature>
<dbReference type="Proteomes" id="UP001303046">
    <property type="component" value="Unassembled WGS sequence"/>
</dbReference>
<reference evidence="3 4" key="1">
    <citation type="submission" date="2023-08" db="EMBL/GenBank/DDBJ databases">
        <title>A Necator americanus chromosomal reference genome.</title>
        <authorList>
            <person name="Ilik V."/>
            <person name="Petrzelkova K.J."/>
            <person name="Pardy F."/>
            <person name="Fuh T."/>
            <person name="Niatou-Singa F.S."/>
            <person name="Gouil Q."/>
            <person name="Baker L."/>
            <person name="Ritchie M.E."/>
            <person name="Jex A.R."/>
            <person name="Gazzola D."/>
            <person name="Li H."/>
            <person name="Toshio Fujiwara R."/>
            <person name="Zhan B."/>
            <person name="Aroian R.V."/>
            <person name="Pafco B."/>
            <person name="Schwarz E.M."/>
        </authorList>
    </citation>
    <scope>NUCLEOTIDE SEQUENCE [LARGE SCALE GENOMIC DNA]</scope>
    <source>
        <strain evidence="3 4">Aroian</strain>
        <tissue evidence="3">Whole animal</tissue>
    </source>
</reference>
<feature type="region of interest" description="Disordered" evidence="1">
    <location>
        <begin position="253"/>
        <end position="312"/>
    </location>
</feature>
<feature type="region of interest" description="Disordered" evidence="1">
    <location>
        <begin position="52"/>
        <end position="120"/>
    </location>
</feature>
<evidence type="ECO:0000256" key="2">
    <source>
        <dbReference type="SAM" id="SignalP"/>
    </source>
</evidence>
<comment type="caution">
    <text evidence="3">The sequence shown here is derived from an EMBL/GenBank/DDBJ whole genome shotgun (WGS) entry which is preliminary data.</text>
</comment>
<keyword evidence="2" id="KW-0732">Signal</keyword>
<dbReference type="EMBL" id="JAVFWL010000003">
    <property type="protein sequence ID" value="KAK6741369.1"/>
    <property type="molecule type" value="Genomic_DNA"/>
</dbReference>
<evidence type="ECO:0000256" key="1">
    <source>
        <dbReference type="SAM" id="MobiDB-lite"/>
    </source>
</evidence>
<gene>
    <name evidence="3" type="primary">Necator_chrIII.g10065</name>
    <name evidence="3" type="ORF">RB195_009300</name>
</gene>
<evidence type="ECO:0000313" key="4">
    <source>
        <dbReference type="Proteomes" id="UP001303046"/>
    </source>
</evidence>
<feature type="compositionally biased region" description="Polar residues" evidence="1">
    <location>
        <begin position="111"/>
        <end position="120"/>
    </location>
</feature>